<evidence type="ECO:0000313" key="1">
    <source>
        <dbReference type="EMBL" id="CUG90490.1"/>
    </source>
</evidence>
<accession>A0A0S4JPR4</accession>
<proteinExistence type="predicted"/>
<organism evidence="1 2">
    <name type="scientific">Bodo saltans</name>
    <name type="common">Flagellated protozoan</name>
    <dbReference type="NCBI Taxonomy" id="75058"/>
    <lineage>
        <taxon>Eukaryota</taxon>
        <taxon>Discoba</taxon>
        <taxon>Euglenozoa</taxon>
        <taxon>Kinetoplastea</taxon>
        <taxon>Metakinetoplastina</taxon>
        <taxon>Eubodonida</taxon>
        <taxon>Bodonidae</taxon>
        <taxon>Bodo</taxon>
    </lineage>
</organism>
<gene>
    <name evidence="1" type="ORF">BSAL_27030</name>
</gene>
<reference evidence="2" key="1">
    <citation type="submission" date="2015-09" db="EMBL/GenBank/DDBJ databases">
        <authorList>
            <consortium name="Pathogen Informatics"/>
        </authorList>
    </citation>
    <scope>NUCLEOTIDE SEQUENCE [LARGE SCALE GENOMIC DNA]</scope>
    <source>
        <strain evidence="2">Lake Konstanz</strain>
    </source>
</reference>
<name>A0A0S4JPR4_BODSA</name>
<dbReference type="VEuPathDB" id="TriTrypDB:BSAL_27030"/>
<protein>
    <submittedName>
        <fullName evidence="1">Uncharacterized protein</fullName>
    </submittedName>
</protein>
<evidence type="ECO:0000313" key="2">
    <source>
        <dbReference type="Proteomes" id="UP000051952"/>
    </source>
</evidence>
<dbReference type="EMBL" id="CYKH01001837">
    <property type="protein sequence ID" value="CUG90490.1"/>
    <property type="molecule type" value="Genomic_DNA"/>
</dbReference>
<dbReference type="AlphaFoldDB" id="A0A0S4JPR4"/>
<dbReference type="Proteomes" id="UP000051952">
    <property type="component" value="Unassembled WGS sequence"/>
</dbReference>
<keyword evidence="2" id="KW-1185">Reference proteome</keyword>
<sequence>MADVSSSNGTQTDFNDEFESTLLAAYMARLSRPIANVSTQCTVDGTAAASTALTTVQLHRRQNASPSPAGSSWQHPTAVMVGSTTAKHRQLGWREVEDAYHRHRRIHPVEDLYSIAVEQLVPVTVTGGLPPLKHRSKKREVVPVNNTGGDTETVSWIPHINPSGLSDPKTKDQTTTTTTTITEVEQQLYLHPSIASTLPLEELLRIEEATRRRARVTAMKLSSLDGGGSPQRGARAD</sequence>